<reference evidence="3" key="1">
    <citation type="journal article" date="2019" name="Int. J. Syst. Evol. Microbiol.">
        <title>The Global Catalogue of Microorganisms (GCM) 10K type strain sequencing project: providing services to taxonomists for standard genome sequencing and annotation.</title>
        <authorList>
            <consortium name="The Broad Institute Genomics Platform"/>
            <consortium name="The Broad Institute Genome Sequencing Center for Infectious Disease"/>
            <person name="Wu L."/>
            <person name="Ma J."/>
        </authorList>
    </citation>
    <scope>NUCLEOTIDE SEQUENCE [LARGE SCALE GENOMIC DNA]</scope>
    <source>
        <strain evidence="3">JCM 31486</strain>
    </source>
</reference>
<dbReference type="Proteomes" id="UP001597045">
    <property type="component" value="Unassembled WGS sequence"/>
</dbReference>
<sequence length="123" mass="13292">GALFAPLRDRLTIPEVPAAVCEEIVGSLGLRFARLELETSDGVRTLAEVRLCEAEAEPVTFDLWHRGTVVGRMVVAPPEGREHLDEMTVQALASLAAGEGAAERASRERDVSDSLMASLRRPV</sequence>
<feature type="compositionally biased region" description="Basic and acidic residues" evidence="1">
    <location>
        <begin position="101"/>
        <end position="112"/>
    </location>
</feature>
<dbReference type="EMBL" id="JBHTIS010002739">
    <property type="protein sequence ID" value="MFD1050294.1"/>
    <property type="molecule type" value="Genomic_DNA"/>
</dbReference>
<name>A0ABW3ML44_9PSEU</name>
<protein>
    <submittedName>
        <fullName evidence="2">Uncharacterized protein</fullName>
    </submittedName>
</protein>
<comment type="caution">
    <text evidence="2">The sequence shown here is derived from an EMBL/GenBank/DDBJ whole genome shotgun (WGS) entry which is preliminary data.</text>
</comment>
<organism evidence="2 3">
    <name type="scientific">Kibdelosporangium lantanae</name>
    <dbReference type="NCBI Taxonomy" id="1497396"/>
    <lineage>
        <taxon>Bacteria</taxon>
        <taxon>Bacillati</taxon>
        <taxon>Actinomycetota</taxon>
        <taxon>Actinomycetes</taxon>
        <taxon>Pseudonocardiales</taxon>
        <taxon>Pseudonocardiaceae</taxon>
        <taxon>Kibdelosporangium</taxon>
    </lineage>
</organism>
<evidence type="ECO:0000313" key="2">
    <source>
        <dbReference type="EMBL" id="MFD1050294.1"/>
    </source>
</evidence>
<accession>A0ABW3ML44</accession>
<evidence type="ECO:0000313" key="3">
    <source>
        <dbReference type="Proteomes" id="UP001597045"/>
    </source>
</evidence>
<feature type="non-terminal residue" evidence="2">
    <location>
        <position position="1"/>
    </location>
</feature>
<evidence type="ECO:0000256" key="1">
    <source>
        <dbReference type="SAM" id="MobiDB-lite"/>
    </source>
</evidence>
<feature type="region of interest" description="Disordered" evidence="1">
    <location>
        <begin position="99"/>
        <end position="123"/>
    </location>
</feature>
<proteinExistence type="predicted"/>
<keyword evidence="3" id="KW-1185">Reference proteome</keyword>
<gene>
    <name evidence="2" type="ORF">ACFQ1S_34605</name>
</gene>